<sequence>MKKPRNGHSIVYLTCRNECNNGRKEAVKINRDAIKNTTAAAALLMQRVSTNSPCHSSSLFGALFSCSTFDSVIAMKMEWKFWGNEKNNICLSNGTKLVNICIDMVVSSSGNSHPENQTACSPSVGHGMLCDDAEREDNCTNGLLFELNKSVSYNNSIVYKKSVKYEYSFCRKSRLDEVILKVLGYTAFSCDIVEQEEHVVRQQLEQPNLKSPSTYIKLDEFRNITMRAKEGDPPGTFKITHRLESDGSEYNYASTLKGAKVVAHNKEAKGANNILGKDHDQYLRNPCTVEGKFVVIELAEETLVDDVKIFVAAIERMLEDLFVPSEQHAMKLADSNSTGPCVKEDVSSLDGKRNDETQTATSRIENTEDVQKLNETASKNPATTRRIPDPLTEIKQLSVGRIPSDTVLKILMQKVRALDLNLSV</sequence>
<keyword evidence="3" id="KW-1133">Transmembrane helix</keyword>
<evidence type="ECO:0000313" key="7">
    <source>
        <dbReference type="Proteomes" id="UP000436088"/>
    </source>
</evidence>
<evidence type="ECO:0000256" key="5">
    <source>
        <dbReference type="SAM" id="MobiDB-lite"/>
    </source>
</evidence>
<evidence type="ECO:0000256" key="1">
    <source>
        <dbReference type="ARBA" id="ARBA00004370"/>
    </source>
</evidence>
<comment type="subcellular location">
    <subcellularLocation>
        <location evidence="1">Membrane</location>
    </subcellularLocation>
</comment>
<evidence type="ECO:0000256" key="2">
    <source>
        <dbReference type="ARBA" id="ARBA00022692"/>
    </source>
</evidence>
<accession>A0A6A2YIT5</accession>
<evidence type="ECO:0000313" key="6">
    <source>
        <dbReference type="EMBL" id="KAE8675624.1"/>
    </source>
</evidence>
<comment type="caution">
    <text evidence="6">The sequence shown here is derived from an EMBL/GenBank/DDBJ whole genome shotgun (WGS) entry which is preliminary data.</text>
</comment>
<dbReference type="InterPro" id="IPR045120">
    <property type="entry name" value="Suco/Slp1-like"/>
</dbReference>
<dbReference type="GO" id="GO:0016020">
    <property type="term" value="C:membrane"/>
    <property type="evidence" value="ECO:0007669"/>
    <property type="project" value="UniProtKB-SubCell"/>
</dbReference>
<keyword evidence="7" id="KW-1185">Reference proteome</keyword>
<keyword evidence="2" id="KW-0812">Transmembrane</keyword>
<dbReference type="EMBL" id="VEPZ02001395">
    <property type="protein sequence ID" value="KAE8675624.1"/>
    <property type="molecule type" value="Genomic_DNA"/>
</dbReference>
<reference evidence="6" key="1">
    <citation type="submission" date="2019-09" db="EMBL/GenBank/DDBJ databases">
        <title>Draft genome information of white flower Hibiscus syriacus.</title>
        <authorList>
            <person name="Kim Y.-M."/>
        </authorList>
    </citation>
    <scope>NUCLEOTIDE SEQUENCE [LARGE SCALE GENOMIC DNA]</scope>
    <source>
        <strain evidence="6">YM2019G1</strain>
    </source>
</reference>
<keyword evidence="4" id="KW-0472">Membrane</keyword>
<organism evidence="6 7">
    <name type="scientific">Hibiscus syriacus</name>
    <name type="common">Rose of Sharon</name>
    <dbReference type="NCBI Taxonomy" id="106335"/>
    <lineage>
        <taxon>Eukaryota</taxon>
        <taxon>Viridiplantae</taxon>
        <taxon>Streptophyta</taxon>
        <taxon>Embryophyta</taxon>
        <taxon>Tracheophyta</taxon>
        <taxon>Spermatophyta</taxon>
        <taxon>Magnoliopsida</taxon>
        <taxon>eudicotyledons</taxon>
        <taxon>Gunneridae</taxon>
        <taxon>Pentapetalae</taxon>
        <taxon>rosids</taxon>
        <taxon>malvids</taxon>
        <taxon>Malvales</taxon>
        <taxon>Malvaceae</taxon>
        <taxon>Malvoideae</taxon>
        <taxon>Hibiscus</taxon>
    </lineage>
</organism>
<feature type="compositionally biased region" description="Basic and acidic residues" evidence="5">
    <location>
        <begin position="342"/>
        <end position="356"/>
    </location>
</feature>
<evidence type="ECO:0000256" key="3">
    <source>
        <dbReference type="ARBA" id="ARBA00022989"/>
    </source>
</evidence>
<dbReference type="PANTHER" id="PTHR12953">
    <property type="entry name" value="MEMBRANE PROTEIN CH1 RELATED"/>
    <property type="match status" value="1"/>
</dbReference>
<dbReference type="Proteomes" id="UP000436088">
    <property type="component" value="Unassembled WGS sequence"/>
</dbReference>
<evidence type="ECO:0000256" key="4">
    <source>
        <dbReference type="ARBA" id="ARBA00023136"/>
    </source>
</evidence>
<name>A0A6A2YIT5_HIBSY</name>
<dbReference type="AlphaFoldDB" id="A0A6A2YIT5"/>
<protein>
    <submittedName>
        <fullName evidence="6">Uncharacterized protein</fullName>
    </submittedName>
</protein>
<dbReference type="PANTHER" id="PTHR12953:SF3">
    <property type="entry name" value="SUN DOMAIN-CONTAINING PROTEIN 5"/>
    <property type="match status" value="1"/>
</dbReference>
<dbReference type="GO" id="GO:0034975">
    <property type="term" value="P:protein folding in endoplasmic reticulum"/>
    <property type="evidence" value="ECO:0007669"/>
    <property type="project" value="TreeGrafter"/>
</dbReference>
<proteinExistence type="predicted"/>
<gene>
    <name evidence="6" type="ORF">F3Y22_tig00111650pilonHSYRG00037</name>
</gene>
<feature type="region of interest" description="Disordered" evidence="5">
    <location>
        <begin position="333"/>
        <end position="363"/>
    </location>
</feature>
<dbReference type="GO" id="GO:0005737">
    <property type="term" value="C:cytoplasm"/>
    <property type="evidence" value="ECO:0007669"/>
    <property type="project" value="TreeGrafter"/>
</dbReference>